<dbReference type="RefSeq" id="WP_088561755.1">
    <property type="nucleotide sequence ID" value="NZ_FYEH01000007.1"/>
</dbReference>
<evidence type="ECO:0000313" key="17">
    <source>
        <dbReference type="EMBL" id="SNB70431.1"/>
    </source>
</evidence>
<dbReference type="Gene3D" id="1.10.340.30">
    <property type="entry name" value="Hypothetical protein, domain 2"/>
    <property type="match status" value="1"/>
</dbReference>
<dbReference type="GO" id="GO:0006284">
    <property type="term" value="P:base-excision repair"/>
    <property type="evidence" value="ECO:0007669"/>
    <property type="project" value="UniProtKB-UniRule"/>
</dbReference>
<comment type="function">
    <text evidence="2">Adenine glycosylase active on G-A mispairs. MutY also corrects error-prone DNA synthesis past GO lesions which are due to the oxidatively damaged form of guanine: 7,8-dihydro-8-oxoguanine (8-oxo-dGTP).</text>
</comment>
<keyword evidence="6" id="KW-0004">4Fe-4S</keyword>
<comment type="cofactor">
    <cofactor evidence="14">
        <name>[4Fe-4S] cluster</name>
        <dbReference type="ChEBI" id="CHEBI:49883"/>
    </cofactor>
    <text evidence="14">Binds 1 [4Fe-4S] cluster.</text>
</comment>
<dbReference type="InterPro" id="IPR029119">
    <property type="entry name" value="MutY_C"/>
</dbReference>
<keyword evidence="10 14" id="KW-0408">Iron</keyword>
<comment type="similarity">
    <text evidence="3 14">Belongs to the Nth/MutY family.</text>
</comment>
<evidence type="ECO:0000256" key="1">
    <source>
        <dbReference type="ARBA" id="ARBA00000843"/>
    </source>
</evidence>
<evidence type="ECO:0000256" key="6">
    <source>
        <dbReference type="ARBA" id="ARBA00022485"/>
    </source>
</evidence>
<dbReference type="InterPro" id="IPR023170">
    <property type="entry name" value="HhH_base_excis_C"/>
</dbReference>
<name>A0A212RDT2_9PROT</name>
<dbReference type="Gene3D" id="1.10.1670.10">
    <property type="entry name" value="Helix-hairpin-Helix base-excision DNA repair enzymes (C-terminal)"/>
    <property type="match status" value="1"/>
</dbReference>
<reference evidence="17 18" key="1">
    <citation type="submission" date="2017-06" db="EMBL/GenBank/DDBJ databases">
        <authorList>
            <person name="Kim H.J."/>
            <person name="Triplett B.A."/>
        </authorList>
    </citation>
    <scope>NUCLEOTIDE SEQUENCE [LARGE SCALE GENOMIC DNA]</scope>
    <source>
        <strain evidence="17 18">B29T1</strain>
    </source>
</reference>
<proteinExistence type="inferred from homology"/>
<keyword evidence="12" id="KW-0234">DNA repair</keyword>
<dbReference type="InterPro" id="IPR044298">
    <property type="entry name" value="MIG/MutY"/>
</dbReference>
<evidence type="ECO:0000256" key="9">
    <source>
        <dbReference type="ARBA" id="ARBA00022801"/>
    </source>
</evidence>
<evidence type="ECO:0000256" key="11">
    <source>
        <dbReference type="ARBA" id="ARBA00023014"/>
    </source>
</evidence>
<dbReference type="EC" id="3.2.2.31" evidence="4 14"/>
<feature type="region of interest" description="Disordered" evidence="15">
    <location>
        <begin position="367"/>
        <end position="398"/>
    </location>
</feature>
<dbReference type="CDD" id="cd03431">
    <property type="entry name" value="NUDIX_DNA_Glycosylase_C-MutY"/>
    <property type="match status" value="1"/>
</dbReference>
<keyword evidence="8 14" id="KW-0227">DNA damage</keyword>
<dbReference type="FunFam" id="1.10.340.30:FF:000002">
    <property type="entry name" value="Adenine DNA glycosylase"/>
    <property type="match status" value="1"/>
</dbReference>
<dbReference type="AlphaFoldDB" id="A0A212RDT2"/>
<dbReference type="Pfam" id="PF14815">
    <property type="entry name" value="NUDIX_4"/>
    <property type="match status" value="1"/>
</dbReference>
<dbReference type="Pfam" id="PF00730">
    <property type="entry name" value="HhH-GPD"/>
    <property type="match status" value="1"/>
</dbReference>
<dbReference type="EMBL" id="FYEH01000007">
    <property type="protein sequence ID" value="SNB70431.1"/>
    <property type="molecule type" value="Genomic_DNA"/>
</dbReference>
<dbReference type="Gene3D" id="3.90.79.10">
    <property type="entry name" value="Nucleoside Triphosphate Pyrophosphohydrolase"/>
    <property type="match status" value="1"/>
</dbReference>
<dbReference type="GO" id="GO:0032357">
    <property type="term" value="F:oxidized purine DNA binding"/>
    <property type="evidence" value="ECO:0007669"/>
    <property type="project" value="TreeGrafter"/>
</dbReference>
<dbReference type="SUPFAM" id="SSF48150">
    <property type="entry name" value="DNA-glycosylase"/>
    <property type="match status" value="1"/>
</dbReference>
<keyword evidence="7" id="KW-0479">Metal-binding</keyword>
<evidence type="ECO:0000256" key="5">
    <source>
        <dbReference type="ARBA" id="ARBA00022023"/>
    </source>
</evidence>
<keyword evidence="18" id="KW-1185">Reference proteome</keyword>
<evidence type="ECO:0000256" key="8">
    <source>
        <dbReference type="ARBA" id="ARBA00022763"/>
    </source>
</evidence>
<dbReference type="InterPro" id="IPR003265">
    <property type="entry name" value="HhH-GPD_domain"/>
</dbReference>
<evidence type="ECO:0000256" key="14">
    <source>
        <dbReference type="RuleBase" id="RU365096"/>
    </source>
</evidence>
<dbReference type="GO" id="GO:0051539">
    <property type="term" value="F:4 iron, 4 sulfur cluster binding"/>
    <property type="evidence" value="ECO:0007669"/>
    <property type="project" value="UniProtKB-UniRule"/>
</dbReference>
<dbReference type="OrthoDB" id="9802365at2"/>
<accession>A0A212RDT2</accession>
<dbReference type="Proteomes" id="UP000197065">
    <property type="component" value="Unassembled WGS sequence"/>
</dbReference>
<evidence type="ECO:0000259" key="16">
    <source>
        <dbReference type="SMART" id="SM00478"/>
    </source>
</evidence>
<dbReference type="SMART" id="SM00478">
    <property type="entry name" value="ENDO3c"/>
    <property type="match status" value="1"/>
</dbReference>
<dbReference type="GO" id="GO:0006298">
    <property type="term" value="P:mismatch repair"/>
    <property type="evidence" value="ECO:0007669"/>
    <property type="project" value="TreeGrafter"/>
</dbReference>
<dbReference type="GO" id="GO:0035485">
    <property type="term" value="F:adenine/guanine mispair binding"/>
    <property type="evidence" value="ECO:0007669"/>
    <property type="project" value="TreeGrafter"/>
</dbReference>
<evidence type="ECO:0000313" key="18">
    <source>
        <dbReference type="Proteomes" id="UP000197065"/>
    </source>
</evidence>
<dbReference type="CDD" id="cd00056">
    <property type="entry name" value="ENDO3c"/>
    <property type="match status" value="1"/>
</dbReference>
<keyword evidence="11" id="KW-0411">Iron-sulfur</keyword>
<dbReference type="InterPro" id="IPR011257">
    <property type="entry name" value="DNA_glycosylase"/>
</dbReference>
<evidence type="ECO:0000256" key="2">
    <source>
        <dbReference type="ARBA" id="ARBA00002933"/>
    </source>
</evidence>
<evidence type="ECO:0000256" key="4">
    <source>
        <dbReference type="ARBA" id="ARBA00012045"/>
    </source>
</evidence>
<organism evidence="17 18">
    <name type="scientific">Arboricoccus pini</name>
    <dbReference type="NCBI Taxonomy" id="1963835"/>
    <lineage>
        <taxon>Bacteria</taxon>
        <taxon>Pseudomonadati</taxon>
        <taxon>Pseudomonadota</taxon>
        <taxon>Alphaproteobacteria</taxon>
        <taxon>Geminicoccales</taxon>
        <taxon>Geminicoccaceae</taxon>
        <taxon>Arboricoccus</taxon>
    </lineage>
</organism>
<keyword evidence="9" id="KW-0378">Hydrolase</keyword>
<feature type="region of interest" description="Disordered" evidence="15">
    <location>
        <begin position="1"/>
        <end position="21"/>
    </location>
</feature>
<dbReference type="GO" id="GO:0034039">
    <property type="term" value="F:8-oxo-7,8-dihydroguanine DNA N-glycosylase activity"/>
    <property type="evidence" value="ECO:0007669"/>
    <property type="project" value="TreeGrafter"/>
</dbReference>
<dbReference type="InterPro" id="IPR015797">
    <property type="entry name" value="NUDIX_hydrolase-like_dom_sf"/>
</dbReference>
<evidence type="ECO:0000256" key="15">
    <source>
        <dbReference type="SAM" id="MobiDB-lite"/>
    </source>
</evidence>
<dbReference type="SUPFAM" id="SSF55811">
    <property type="entry name" value="Nudix"/>
    <property type="match status" value="1"/>
</dbReference>
<evidence type="ECO:0000256" key="10">
    <source>
        <dbReference type="ARBA" id="ARBA00023004"/>
    </source>
</evidence>
<evidence type="ECO:0000256" key="12">
    <source>
        <dbReference type="ARBA" id="ARBA00023204"/>
    </source>
</evidence>
<dbReference type="PANTHER" id="PTHR42944:SF1">
    <property type="entry name" value="ADENINE DNA GLYCOSYLASE"/>
    <property type="match status" value="1"/>
</dbReference>
<protein>
    <recommendedName>
        <fullName evidence="5 14">Adenine DNA glycosylase</fullName>
        <ecNumber evidence="4 14">3.2.2.31</ecNumber>
    </recommendedName>
</protein>
<evidence type="ECO:0000256" key="3">
    <source>
        <dbReference type="ARBA" id="ARBA00008343"/>
    </source>
</evidence>
<dbReference type="GO" id="GO:0000701">
    <property type="term" value="F:purine-specific mismatch base pair DNA N-glycosylase activity"/>
    <property type="evidence" value="ECO:0007669"/>
    <property type="project" value="UniProtKB-EC"/>
</dbReference>
<feature type="compositionally biased region" description="Basic and acidic residues" evidence="15">
    <location>
        <begin position="369"/>
        <end position="383"/>
    </location>
</feature>
<gene>
    <name evidence="17" type="ORF">SAMN07250955_107197</name>
</gene>
<evidence type="ECO:0000256" key="13">
    <source>
        <dbReference type="ARBA" id="ARBA00023295"/>
    </source>
</evidence>
<comment type="catalytic activity">
    <reaction evidence="1 14">
        <text>Hydrolyzes free adenine bases from 7,8-dihydro-8-oxoguanine:adenine mismatched double-stranded DNA, leaving an apurinic site.</text>
        <dbReference type="EC" id="3.2.2.31"/>
    </reaction>
</comment>
<sequence>MSVHSATIGRSGPGPGLPAPPDVLRATLLDWYDRHKRDLPWRAKAGLTADPYAVLVSEIMLQQTTVATVRPRFLRFMQRFPTLARLAEAPLEAVLHEWAGLGYYRRARGLHACARQVAAGHAGTLPADLQALQALPGLGPYTAAAIGAIAFGLAAVPVDGNVERVLARLVALASPLPPARRMIVELAAALARQERAGDFAQALMELGALICTPRTPSCLTCPWQVPCRGRASGRPVDFPQRSARGIRPERHAIAFLSRRPDGAVLLRQRAPEGLLGGMVELPASNWDQAQAHEPTIDAMLAAAPLAASYRLLPESVRHVFTHFSLHLRVAVALLAPDTAAPVGCFWAPPSTMADLALPTLTRKLLKLGRSADDREPQSKEPKNTRRGRSPAGRSTLPP</sequence>
<keyword evidence="13 14" id="KW-0326">Glycosidase</keyword>
<dbReference type="GO" id="GO:0046872">
    <property type="term" value="F:metal ion binding"/>
    <property type="evidence" value="ECO:0007669"/>
    <property type="project" value="UniProtKB-UniRule"/>
</dbReference>
<dbReference type="PANTHER" id="PTHR42944">
    <property type="entry name" value="ADENINE DNA GLYCOSYLASE"/>
    <property type="match status" value="1"/>
</dbReference>
<feature type="domain" description="HhH-GPD" evidence="16">
    <location>
        <begin position="60"/>
        <end position="209"/>
    </location>
</feature>
<evidence type="ECO:0000256" key="7">
    <source>
        <dbReference type="ARBA" id="ARBA00022723"/>
    </source>
</evidence>